<organism evidence="1 2">
    <name type="scientific">Hoeflea prorocentri</name>
    <dbReference type="NCBI Taxonomy" id="1922333"/>
    <lineage>
        <taxon>Bacteria</taxon>
        <taxon>Pseudomonadati</taxon>
        <taxon>Pseudomonadota</taxon>
        <taxon>Alphaproteobacteria</taxon>
        <taxon>Hyphomicrobiales</taxon>
        <taxon>Rhizobiaceae</taxon>
        <taxon>Hoeflea</taxon>
    </lineage>
</organism>
<comment type="caution">
    <text evidence="1">The sequence shown here is derived from an EMBL/GenBank/DDBJ whole genome shotgun (WGS) entry which is preliminary data.</text>
</comment>
<accession>A0A9X3UJU6</accession>
<dbReference type="RefSeq" id="WP_267989366.1">
    <property type="nucleotide sequence ID" value="NZ_JAPJZI010000001.1"/>
</dbReference>
<name>A0A9X3UJU6_9HYPH</name>
<keyword evidence="2" id="KW-1185">Reference proteome</keyword>
<evidence type="ECO:0000313" key="1">
    <source>
        <dbReference type="EMBL" id="MDA5397921.1"/>
    </source>
</evidence>
<protein>
    <submittedName>
        <fullName evidence="1">Uncharacterized protein</fullName>
    </submittedName>
</protein>
<proteinExistence type="predicted"/>
<dbReference type="Proteomes" id="UP001151234">
    <property type="component" value="Unassembled WGS sequence"/>
</dbReference>
<gene>
    <name evidence="1" type="ORF">OQ273_04975</name>
</gene>
<sequence>MSAQSQLFTPVGNDGHIFTAQIGKLRCTAIRLSDGSLCLYSPVAGIEKAGTADLGKLGDVTFLLAPNHYHNKGLAEYDRLFPQAGLVCSPDATPRLVKQTTLEFCNLEKLEAALLPGFQILEPRGLKTGEVWIRVASGPHMIWIVADAFSAEHLPAGQHAQTPKMLGTFPKFGVKDKTLYKDWVKKQIAKEPPTMIIPCHGGLVAAAGLAGSLLDLLEETF</sequence>
<dbReference type="EMBL" id="JAPJZI010000001">
    <property type="protein sequence ID" value="MDA5397921.1"/>
    <property type="molecule type" value="Genomic_DNA"/>
</dbReference>
<evidence type="ECO:0000313" key="2">
    <source>
        <dbReference type="Proteomes" id="UP001151234"/>
    </source>
</evidence>
<dbReference type="AlphaFoldDB" id="A0A9X3UJU6"/>
<reference evidence="1" key="1">
    <citation type="submission" date="2022-11" db="EMBL/GenBank/DDBJ databases">
        <title>Draft genome sequence of Hoeflea poritis E7-10 and Hoeflea prorocentri PM5-8, separated from scleractinian coral Porites lutea and marine dinoflagellate.</title>
        <authorList>
            <person name="Zhang G."/>
            <person name="Wei Q."/>
            <person name="Cai L."/>
        </authorList>
    </citation>
    <scope>NUCLEOTIDE SEQUENCE</scope>
    <source>
        <strain evidence="1">PM5-8</strain>
    </source>
</reference>